<feature type="domain" description="Immunoglobulin" evidence="7">
    <location>
        <begin position="117"/>
        <end position="217"/>
    </location>
</feature>
<dbReference type="EMBL" id="CP026248">
    <property type="protein sequence ID" value="AWP02177.1"/>
    <property type="molecule type" value="Genomic_DNA"/>
</dbReference>
<evidence type="ECO:0000256" key="6">
    <source>
        <dbReference type="SAM" id="SignalP"/>
    </source>
</evidence>
<dbReference type="STRING" id="52904.ENSSMAP00000028628"/>
<evidence type="ECO:0000256" key="2">
    <source>
        <dbReference type="ARBA" id="ARBA00022692"/>
    </source>
</evidence>
<dbReference type="SUPFAM" id="SSF48726">
    <property type="entry name" value="Immunoglobulin"/>
    <property type="match status" value="2"/>
</dbReference>
<dbReference type="GO" id="GO:0005886">
    <property type="term" value="C:plasma membrane"/>
    <property type="evidence" value="ECO:0007669"/>
    <property type="project" value="TreeGrafter"/>
</dbReference>
<feature type="transmembrane region" description="Helical" evidence="5">
    <location>
        <begin position="236"/>
        <end position="258"/>
    </location>
</feature>
<evidence type="ECO:0000313" key="9">
    <source>
        <dbReference type="Proteomes" id="UP000246464"/>
    </source>
</evidence>
<feature type="domain" description="Immunoglobulin" evidence="7">
    <location>
        <begin position="21"/>
        <end position="113"/>
    </location>
</feature>
<dbReference type="InterPro" id="IPR013783">
    <property type="entry name" value="Ig-like_fold"/>
</dbReference>
<proteinExistence type="predicted"/>
<dbReference type="InterPro" id="IPR003599">
    <property type="entry name" value="Ig_sub"/>
</dbReference>
<evidence type="ECO:0000256" key="4">
    <source>
        <dbReference type="SAM" id="MobiDB-lite"/>
    </source>
</evidence>
<dbReference type="GO" id="GO:0004888">
    <property type="term" value="F:transmembrane signaling receptor activity"/>
    <property type="evidence" value="ECO:0007669"/>
    <property type="project" value="TreeGrafter"/>
</dbReference>
<gene>
    <name evidence="8" type="ORF">SMAX5B_016445</name>
</gene>
<keyword evidence="9" id="KW-1185">Reference proteome</keyword>
<dbReference type="SMART" id="SM00409">
    <property type="entry name" value="IG"/>
    <property type="match status" value="2"/>
</dbReference>
<evidence type="ECO:0000313" key="8">
    <source>
        <dbReference type="EMBL" id="AWP02177.1"/>
    </source>
</evidence>
<dbReference type="InterPro" id="IPR036179">
    <property type="entry name" value="Ig-like_dom_sf"/>
</dbReference>
<evidence type="ECO:0000256" key="3">
    <source>
        <dbReference type="ARBA" id="ARBA00023136"/>
    </source>
</evidence>
<keyword evidence="2 5" id="KW-0812">Transmembrane</keyword>
<dbReference type="PANTHER" id="PTHR11860">
    <property type="entry name" value="POLYMERIC-IMMUNOGLOBULIN RECEPTOR"/>
    <property type="match status" value="1"/>
</dbReference>
<feature type="region of interest" description="Disordered" evidence="4">
    <location>
        <begin position="339"/>
        <end position="363"/>
    </location>
</feature>
<keyword evidence="6" id="KW-0732">Signal</keyword>
<keyword evidence="5" id="KW-1133">Transmembrane helix</keyword>
<sequence>MMKSFLLLIILSLITARCQTPRTESATEKTTHTITCDFSGKLKKREKFLCKEEGSGCVEIQSTGRFTLTTSRRRLDVSVSSVSSQDAGVYWCGLRSEDKNSRTGLGRIQLQVQNATYFTRSPKAGENLTYWCIYKKVSPDNIFICKGEDPSICQTLVNTTKPNVGKFSMTVDKRQKKIFVTVRGLTAGDSGAYWCGAGATDRGRSRQFFNRLILTVGPSDHVTPAPDESRAGFSELVVSMILVSAAVPLLLLILILIYKRCSHSHGSGVRAAARQDGEVWNDYEMQEHVQTPDAGNDLHTNISDSPYYNTIHFRAGGGPPTPRPSSSACEYTTLKFVRGPSDRGAAEDPIYSNVNEPKLDRKI</sequence>
<dbReference type="Gene3D" id="2.60.40.10">
    <property type="entry name" value="Immunoglobulins"/>
    <property type="match status" value="2"/>
</dbReference>
<comment type="subcellular location">
    <subcellularLocation>
        <location evidence="1">Membrane</location>
    </subcellularLocation>
</comment>
<protein>
    <recommendedName>
        <fullName evidence="7">Immunoglobulin domain-containing protein</fullName>
    </recommendedName>
</protein>
<dbReference type="AlphaFoldDB" id="A0A2U9BDU5"/>
<dbReference type="PANTHER" id="PTHR11860:SF87">
    <property type="entry name" value="CMRF35-LIKE MOLECULE 8"/>
    <property type="match status" value="1"/>
</dbReference>
<reference evidence="8 9" key="1">
    <citation type="submission" date="2017-12" db="EMBL/GenBank/DDBJ databases">
        <title>Integrating genomic resources of turbot (Scophthalmus maximus) in depth evaluation of genetic and physical mapping variation across individuals.</title>
        <authorList>
            <person name="Martinez P."/>
        </authorList>
    </citation>
    <scope>NUCLEOTIDE SEQUENCE [LARGE SCALE GENOMIC DNA]</scope>
</reference>
<evidence type="ECO:0000259" key="7">
    <source>
        <dbReference type="SMART" id="SM00409"/>
    </source>
</evidence>
<feature type="chain" id="PRO_5015895900" description="Immunoglobulin domain-containing protein" evidence="6">
    <location>
        <begin position="17"/>
        <end position="363"/>
    </location>
</feature>
<feature type="signal peptide" evidence="6">
    <location>
        <begin position="1"/>
        <end position="16"/>
    </location>
</feature>
<dbReference type="InterPro" id="IPR050671">
    <property type="entry name" value="CD300_family_receptors"/>
</dbReference>
<dbReference type="Proteomes" id="UP000246464">
    <property type="component" value="Chromosome 6"/>
</dbReference>
<feature type="region of interest" description="Disordered" evidence="4">
    <location>
        <begin position="311"/>
        <end position="330"/>
    </location>
</feature>
<organism evidence="8 9">
    <name type="scientific">Scophthalmus maximus</name>
    <name type="common">Turbot</name>
    <name type="synonym">Psetta maxima</name>
    <dbReference type="NCBI Taxonomy" id="52904"/>
    <lineage>
        <taxon>Eukaryota</taxon>
        <taxon>Metazoa</taxon>
        <taxon>Chordata</taxon>
        <taxon>Craniata</taxon>
        <taxon>Vertebrata</taxon>
        <taxon>Euteleostomi</taxon>
        <taxon>Actinopterygii</taxon>
        <taxon>Neopterygii</taxon>
        <taxon>Teleostei</taxon>
        <taxon>Neoteleostei</taxon>
        <taxon>Acanthomorphata</taxon>
        <taxon>Carangaria</taxon>
        <taxon>Pleuronectiformes</taxon>
        <taxon>Pleuronectoidei</taxon>
        <taxon>Scophthalmidae</taxon>
        <taxon>Scophthalmus</taxon>
    </lineage>
</organism>
<accession>A0A2U9BDU5</accession>
<evidence type="ECO:0000256" key="1">
    <source>
        <dbReference type="ARBA" id="ARBA00004370"/>
    </source>
</evidence>
<name>A0A2U9BDU5_SCOMX</name>
<evidence type="ECO:0000256" key="5">
    <source>
        <dbReference type="SAM" id="Phobius"/>
    </source>
</evidence>
<keyword evidence="3 5" id="KW-0472">Membrane</keyword>